<dbReference type="PANTHER" id="PTHR30222">
    <property type="entry name" value="SPERMIDINE/PUTRESCINE-BINDING PERIPLASMIC PROTEIN"/>
    <property type="match status" value="1"/>
</dbReference>
<dbReference type="Gene3D" id="3.40.190.10">
    <property type="entry name" value="Periplasmic binding protein-like II"/>
    <property type="match status" value="2"/>
</dbReference>
<proteinExistence type="predicted"/>
<dbReference type="SUPFAM" id="SSF53850">
    <property type="entry name" value="Periplasmic binding protein-like II"/>
    <property type="match status" value="1"/>
</dbReference>
<gene>
    <name evidence="6" type="ORF">UFOPK1722_01678</name>
</gene>
<dbReference type="InterPro" id="IPR006059">
    <property type="entry name" value="SBP"/>
</dbReference>
<dbReference type="PRINTS" id="PR00909">
    <property type="entry name" value="SPERMDNBNDNG"/>
</dbReference>
<evidence type="ECO:0000256" key="5">
    <source>
        <dbReference type="SAM" id="MobiDB-lite"/>
    </source>
</evidence>
<dbReference type="CDD" id="cd13590">
    <property type="entry name" value="PBP2_PotD_PotF_like"/>
    <property type="match status" value="1"/>
</dbReference>
<protein>
    <submittedName>
        <fullName evidence="6">Unannotated protein</fullName>
    </submittedName>
</protein>
<dbReference type="Pfam" id="PF01547">
    <property type="entry name" value="SBP_bac_1"/>
    <property type="match status" value="1"/>
</dbReference>
<name>A0A6J6FSV1_9ZZZZ</name>
<feature type="region of interest" description="Disordered" evidence="5">
    <location>
        <begin position="50"/>
        <end position="71"/>
    </location>
</feature>
<evidence type="ECO:0000256" key="1">
    <source>
        <dbReference type="ARBA" id="ARBA00004418"/>
    </source>
</evidence>
<dbReference type="GO" id="GO:0019808">
    <property type="term" value="F:polyamine binding"/>
    <property type="evidence" value="ECO:0007669"/>
    <property type="project" value="InterPro"/>
</dbReference>
<evidence type="ECO:0000256" key="2">
    <source>
        <dbReference type="ARBA" id="ARBA00022448"/>
    </source>
</evidence>
<dbReference type="GO" id="GO:0015846">
    <property type="term" value="P:polyamine transport"/>
    <property type="evidence" value="ECO:0007669"/>
    <property type="project" value="InterPro"/>
</dbReference>
<dbReference type="GO" id="GO:0042597">
    <property type="term" value="C:periplasmic space"/>
    <property type="evidence" value="ECO:0007669"/>
    <property type="project" value="UniProtKB-SubCell"/>
</dbReference>
<keyword evidence="4" id="KW-0574">Periplasm</keyword>
<feature type="compositionally biased region" description="Low complexity" evidence="5">
    <location>
        <begin position="56"/>
        <end position="65"/>
    </location>
</feature>
<evidence type="ECO:0000313" key="6">
    <source>
        <dbReference type="EMBL" id="CAB4591771.1"/>
    </source>
</evidence>
<organism evidence="6">
    <name type="scientific">freshwater metagenome</name>
    <dbReference type="NCBI Taxonomy" id="449393"/>
    <lineage>
        <taxon>unclassified sequences</taxon>
        <taxon>metagenomes</taxon>
        <taxon>ecological metagenomes</taxon>
    </lineage>
</organism>
<dbReference type="InterPro" id="IPR001188">
    <property type="entry name" value="Sperm_putr-bd"/>
</dbReference>
<reference evidence="6" key="1">
    <citation type="submission" date="2020-05" db="EMBL/GenBank/DDBJ databases">
        <authorList>
            <person name="Chiriac C."/>
            <person name="Salcher M."/>
            <person name="Ghai R."/>
            <person name="Kavagutti S V."/>
        </authorList>
    </citation>
    <scope>NUCLEOTIDE SEQUENCE</scope>
</reference>
<sequence>MTTNDKIPQLRMLAPESFRTKLTRRAIFQMGTAAAGLAIVAAACGGDDGGSGGGTDTTEGPGSTEAPGGTLASGDWSRVINAAAGTLAMYTWGDYNDPLLVGEQAEAAIGISMKVDYYASNEDLITKLSTSGGNSGFDIVAPTGPYIPQMIEKGLIQKFDKSLIPNMVNVDPAYLGQAWDPENEYSVCKNWGTTGFFWDSTVITRDLVTWADFFDACMNEASGNCSVLDTGPNLWGAWCWANGKDWNGTDAADLDACEAFLVDELAQHIKKFDSYPSTAIAEGAYALSMAWNGDARQAYFRILEAGGDPSVWKWALGTPTTELWMDNYCIAAGAPNPEAAHAWINWDLVPEISIQDLQYHGYHTGMKNMSQLIEELAPDLEHGDMIFFDDEQVSTMSTQEITEAIDRQVDILNKMKAKAGA</sequence>
<keyword evidence="3" id="KW-0732">Signal</keyword>
<accession>A0A6J6FSV1</accession>
<dbReference type="PANTHER" id="PTHR30222:SF17">
    <property type="entry name" value="SPERMIDINE_PUTRESCINE-BINDING PERIPLASMIC PROTEIN"/>
    <property type="match status" value="1"/>
</dbReference>
<evidence type="ECO:0000256" key="3">
    <source>
        <dbReference type="ARBA" id="ARBA00022729"/>
    </source>
</evidence>
<comment type="subcellular location">
    <subcellularLocation>
        <location evidence="1">Periplasm</location>
    </subcellularLocation>
</comment>
<keyword evidence="2" id="KW-0813">Transport</keyword>
<evidence type="ECO:0000256" key="4">
    <source>
        <dbReference type="ARBA" id="ARBA00022764"/>
    </source>
</evidence>
<dbReference type="AlphaFoldDB" id="A0A6J6FSV1"/>
<dbReference type="EMBL" id="CAEZTS010000187">
    <property type="protein sequence ID" value="CAB4591771.1"/>
    <property type="molecule type" value="Genomic_DNA"/>
</dbReference>